<keyword evidence="3" id="KW-1185">Reference proteome</keyword>
<evidence type="ECO:0000259" key="1">
    <source>
        <dbReference type="Pfam" id="PF24777"/>
    </source>
</evidence>
<feature type="domain" description="DUF7700" evidence="1">
    <location>
        <begin position="26"/>
        <end position="164"/>
    </location>
</feature>
<dbReference type="Proteomes" id="UP000502508">
    <property type="component" value="Chromosome"/>
</dbReference>
<reference evidence="2 3" key="2">
    <citation type="submission" date="2020-03" db="EMBL/GenBank/DDBJ databases">
        <authorList>
            <person name="Ichikawa N."/>
            <person name="Kimura A."/>
            <person name="Kitahashi Y."/>
            <person name="Uohara A."/>
        </authorList>
    </citation>
    <scope>NUCLEOTIDE SEQUENCE [LARGE SCALE GENOMIC DNA]</scope>
    <source>
        <strain evidence="2 3">NBRC 107702</strain>
    </source>
</reference>
<evidence type="ECO:0000313" key="3">
    <source>
        <dbReference type="Proteomes" id="UP000502508"/>
    </source>
</evidence>
<dbReference type="Pfam" id="PF24777">
    <property type="entry name" value="DUF7700"/>
    <property type="match status" value="1"/>
</dbReference>
<dbReference type="AlphaFoldDB" id="A0A6F8XRY6"/>
<protein>
    <recommendedName>
        <fullName evidence="1">DUF7700 domain-containing protein</fullName>
    </recommendedName>
</protein>
<name>A0A6F8XRY6_9ACTN</name>
<dbReference type="KEGG" id="pfla:Pflav_029860"/>
<dbReference type="InterPro" id="IPR056117">
    <property type="entry name" value="DUF7700"/>
</dbReference>
<evidence type="ECO:0000313" key="2">
    <source>
        <dbReference type="EMBL" id="BCB76576.1"/>
    </source>
</evidence>
<dbReference type="RefSeq" id="WP_173036586.1">
    <property type="nucleotide sequence ID" value="NZ_AP022870.1"/>
</dbReference>
<gene>
    <name evidence="2" type="ORF">Pflav_029860</name>
</gene>
<dbReference type="EMBL" id="AP022870">
    <property type="protein sequence ID" value="BCB76576.1"/>
    <property type="molecule type" value="Genomic_DNA"/>
</dbReference>
<accession>A0A6F8XRY6</accession>
<reference evidence="2 3" key="1">
    <citation type="submission" date="2020-03" db="EMBL/GenBank/DDBJ databases">
        <title>Whole genome shotgun sequence of Phytohabitans flavus NBRC 107702.</title>
        <authorList>
            <person name="Komaki H."/>
            <person name="Tamura T."/>
        </authorList>
    </citation>
    <scope>NUCLEOTIDE SEQUENCE [LARGE SCALE GENOMIC DNA]</scope>
    <source>
        <strain evidence="2 3">NBRC 107702</strain>
    </source>
</reference>
<proteinExistence type="predicted"/>
<sequence length="170" mass="18725">MSLTEMRVGNFIESIPVPHEPEKTRYFPAGSLTIGLEYRVFDPVEEAKKLTAEEIAATGPDSLFHRQDTDQGVSLHVFATDGLAEYLRFDCFADEPHYHYIAPERGNMLVHFDEVTNGPMLDWALRVVRTRAPQMLTAIGADALAASVDADLLNAALNEAAEAAQDYATA</sequence>
<organism evidence="2 3">
    <name type="scientific">Phytohabitans flavus</name>
    <dbReference type="NCBI Taxonomy" id="1076124"/>
    <lineage>
        <taxon>Bacteria</taxon>
        <taxon>Bacillati</taxon>
        <taxon>Actinomycetota</taxon>
        <taxon>Actinomycetes</taxon>
        <taxon>Micromonosporales</taxon>
        <taxon>Micromonosporaceae</taxon>
    </lineage>
</organism>